<keyword evidence="3" id="KW-0269">Exonuclease</keyword>
<organism evidence="5 6">
    <name type="scientific">Saccharopolyspora taberi</name>
    <dbReference type="NCBI Taxonomy" id="60895"/>
    <lineage>
        <taxon>Bacteria</taxon>
        <taxon>Bacillati</taxon>
        <taxon>Actinomycetota</taxon>
        <taxon>Actinomycetes</taxon>
        <taxon>Pseudonocardiales</taxon>
        <taxon>Pseudonocardiaceae</taxon>
        <taxon>Saccharopolyspora</taxon>
    </lineage>
</organism>
<evidence type="ECO:0000256" key="2">
    <source>
        <dbReference type="ARBA" id="ARBA00022801"/>
    </source>
</evidence>
<proteinExistence type="predicted"/>
<accession>A0ABN3VGG6</accession>
<dbReference type="Proteomes" id="UP001500979">
    <property type="component" value="Unassembled WGS sequence"/>
</dbReference>
<dbReference type="SMART" id="SM00479">
    <property type="entry name" value="EXOIII"/>
    <property type="match status" value="1"/>
</dbReference>
<comment type="caution">
    <text evidence="5">The sequence shown here is derived from an EMBL/GenBank/DDBJ whole genome shotgun (WGS) entry which is preliminary data.</text>
</comment>
<keyword evidence="6" id="KW-1185">Reference proteome</keyword>
<dbReference type="Pfam" id="PF00929">
    <property type="entry name" value="RNase_T"/>
    <property type="match status" value="1"/>
</dbReference>
<dbReference type="EMBL" id="BAAAUX010000015">
    <property type="protein sequence ID" value="GAA2798669.1"/>
    <property type="molecule type" value="Genomic_DNA"/>
</dbReference>
<name>A0ABN3VGG6_9PSEU</name>
<dbReference type="PANTHER" id="PTHR30231:SF4">
    <property type="entry name" value="PROTEIN NEN2"/>
    <property type="match status" value="1"/>
</dbReference>
<dbReference type="Gene3D" id="3.30.420.10">
    <property type="entry name" value="Ribonuclease H-like superfamily/Ribonuclease H"/>
    <property type="match status" value="1"/>
</dbReference>
<keyword evidence="1" id="KW-0540">Nuclease</keyword>
<evidence type="ECO:0000313" key="6">
    <source>
        <dbReference type="Proteomes" id="UP001500979"/>
    </source>
</evidence>
<dbReference type="PANTHER" id="PTHR30231">
    <property type="entry name" value="DNA POLYMERASE III SUBUNIT EPSILON"/>
    <property type="match status" value="1"/>
</dbReference>
<evidence type="ECO:0000256" key="1">
    <source>
        <dbReference type="ARBA" id="ARBA00022722"/>
    </source>
</evidence>
<gene>
    <name evidence="5" type="ORF">GCM10010470_37320</name>
</gene>
<reference evidence="5 6" key="1">
    <citation type="journal article" date="2019" name="Int. J. Syst. Evol. Microbiol.">
        <title>The Global Catalogue of Microorganisms (GCM) 10K type strain sequencing project: providing services to taxonomists for standard genome sequencing and annotation.</title>
        <authorList>
            <consortium name="The Broad Institute Genomics Platform"/>
            <consortium name="The Broad Institute Genome Sequencing Center for Infectious Disease"/>
            <person name="Wu L."/>
            <person name="Ma J."/>
        </authorList>
    </citation>
    <scope>NUCLEOTIDE SEQUENCE [LARGE SCALE GENOMIC DNA]</scope>
    <source>
        <strain evidence="5 6">JCM 9383</strain>
    </source>
</reference>
<dbReference type="InterPro" id="IPR013520">
    <property type="entry name" value="Ribonucl_H"/>
</dbReference>
<evidence type="ECO:0000259" key="4">
    <source>
        <dbReference type="SMART" id="SM00479"/>
    </source>
</evidence>
<sequence length="527" mass="58665">MGGRSSTTTAAPRDFGPIQLARHLGLQDWQFRKALERGLLPAADREGRWSTAAAEAAAGKVAEIVEAFGDRRPIGANKSAAWLAQRTGHEVLPADIDVLVDRGVLAAVDEFEGWPVYDIRHLDALDAEVVGDAVAARAQWMQDSLDGWAAARELGWRHSEFVQVVAERQLETGWFGRYHRGVITELAADESLNARLDADRLIGPDQAATRLKIRRVDWDYLVAAGLIAHREINVMPTGRYKTVKVPMFRTREVDELREHPAVDLEQVRATLPGRPSPLRELARRPTTRAAVIRSFVAELGQTWGVEVWAWYRNGPDRWHLDWDHNADREPTKQQVLAAIDADPAVRRYRDDLVLDTDQGAAVRWARAMLEPGVAVVLDTETCDLFGAICEIAVVDAHTGETLLDTLVRPGTPISPEAQWIHGITDDEVADAPTWPEVLPRLLEATAGRVVLAYNSDYDSQVIRSDCRRYDLDPAHLGRGDSWGCIMNTRSDWLGIRRWVALGGGHRARGDCLSALDVLRNLTTPPHR</sequence>
<dbReference type="CDD" id="cd06127">
    <property type="entry name" value="DEDDh"/>
    <property type="match status" value="1"/>
</dbReference>
<dbReference type="InterPro" id="IPR036397">
    <property type="entry name" value="RNaseH_sf"/>
</dbReference>
<protein>
    <recommendedName>
        <fullName evidence="4">Exonuclease domain-containing protein</fullName>
    </recommendedName>
</protein>
<dbReference type="SUPFAM" id="SSF53098">
    <property type="entry name" value="Ribonuclease H-like"/>
    <property type="match status" value="1"/>
</dbReference>
<dbReference type="InterPro" id="IPR012337">
    <property type="entry name" value="RNaseH-like_sf"/>
</dbReference>
<evidence type="ECO:0000256" key="3">
    <source>
        <dbReference type="ARBA" id="ARBA00022839"/>
    </source>
</evidence>
<keyword evidence="2" id="KW-0378">Hydrolase</keyword>
<dbReference type="RefSeq" id="WP_344681421.1">
    <property type="nucleotide sequence ID" value="NZ_BAAAUX010000015.1"/>
</dbReference>
<evidence type="ECO:0000313" key="5">
    <source>
        <dbReference type="EMBL" id="GAA2798669.1"/>
    </source>
</evidence>
<feature type="domain" description="Exonuclease" evidence="4">
    <location>
        <begin position="373"/>
        <end position="527"/>
    </location>
</feature>